<reference evidence="3 4" key="2">
    <citation type="journal article" date="2015" name="MBio">
        <title>Genome-Resolved Metagenomic Analysis Reveals Roles for Candidate Phyla and Other Microbial Community Members in Biogeochemical Transformations in Oil Reservoirs.</title>
        <authorList>
            <person name="Hu P."/>
            <person name="Tom L."/>
            <person name="Singh A."/>
            <person name="Thomas B.C."/>
            <person name="Baker B.J."/>
            <person name="Piceno Y.M."/>
            <person name="Andersen G.L."/>
            <person name="Banfield J.F."/>
        </authorList>
    </citation>
    <scope>NUCLEOTIDE SEQUENCE [LARGE SCALE GENOMIC DNA]</scope>
</reference>
<gene>
    <name evidence="1" type="ORF">XD86_0934</name>
    <name evidence="2" type="ORF">XE02_0487</name>
</gene>
<proteinExistence type="predicted"/>
<evidence type="ECO:0000313" key="1">
    <source>
        <dbReference type="EMBL" id="KUK67014.1"/>
    </source>
</evidence>
<accession>A0A117LTT1</accession>
<evidence type="ECO:0000313" key="2">
    <source>
        <dbReference type="EMBL" id="KUK90561.1"/>
    </source>
</evidence>
<protein>
    <submittedName>
        <fullName evidence="1">Putative signaling protein</fullName>
    </submittedName>
</protein>
<dbReference type="AlphaFoldDB" id="A0A117LTT1"/>
<evidence type="ECO:0000313" key="4">
    <source>
        <dbReference type="Proteomes" id="UP000055014"/>
    </source>
</evidence>
<dbReference type="Proteomes" id="UP000055014">
    <property type="component" value="Unassembled WGS sequence"/>
</dbReference>
<dbReference type="EMBL" id="LGGH01000139">
    <property type="protein sequence ID" value="KUK67014.1"/>
    <property type="molecule type" value="Genomic_DNA"/>
</dbReference>
<dbReference type="Proteomes" id="UP000054260">
    <property type="component" value="Unassembled WGS sequence"/>
</dbReference>
<dbReference type="EMBL" id="LGGW01000029">
    <property type="protein sequence ID" value="KUK90561.1"/>
    <property type="molecule type" value="Genomic_DNA"/>
</dbReference>
<sequence>MGCEERKHESRGTTQREKELNLLYSFSRIVDRAENSIKDILISLLRILSDAIIDSVNTIAVIVYNDKVYESDKALKSDRFIREPIKKRGKEVGSVTVLYCGDSEIPFLYEEGQMVLSITGKLAKTIQLNQSFEAQ</sequence>
<comment type="caution">
    <text evidence="1">The sequence shown here is derived from an EMBL/GenBank/DDBJ whole genome shotgun (WGS) entry which is preliminary data.</text>
</comment>
<reference evidence="1" key="1">
    <citation type="journal article" date="2015" name="MBio">
        <title>Genome-resolved metagenomic analysis reveals roles for candidate phyla and other microbial community members in biogeochemical transformations in oil reservoirs.</title>
        <authorList>
            <person name="Hu P."/>
            <person name="Tom L."/>
            <person name="Singh A."/>
            <person name="Thomas B.C."/>
            <person name="Baker B.J."/>
            <person name="Piceno Y.M."/>
            <person name="Andersen G.L."/>
            <person name="Banfield J.F."/>
        </authorList>
    </citation>
    <scope>NUCLEOTIDE SEQUENCE [LARGE SCALE GENOMIC DNA]</scope>
    <source>
        <strain evidence="1">46_47</strain>
        <strain evidence="2">46_70</strain>
    </source>
</reference>
<name>A0A117LTT1_9BACT</name>
<organism evidence="1 3">
    <name type="scientific">Mesotoga infera</name>
    <dbReference type="NCBI Taxonomy" id="1236046"/>
    <lineage>
        <taxon>Bacteria</taxon>
        <taxon>Thermotogati</taxon>
        <taxon>Thermotogota</taxon>
        <taxon>Thermotogae</taxon>
        <taxon>Kosmotogales</taxon>
        <taxon>Kosmotogaceae</taxon>
        <taxon>Mesotoga</taxon>
    </lineage>
</organism>
<dbReference type="PATRIC" id="fig|1236046.5.peg.1724"/>
<evidence type="ECO:0000313" key="3">
    <source>
        <dbReference type="Proteomes" id="UP000054260"/>
    </source>
</evidence>